<comment type="similarity">
    <text evidence="12">Belongs to the periaxin family.</text>
</comment>
<keyword evidence="8" id="KW-0677">Repeat</keyword>
<dbReference type="GO" id="GO:0043484">
    <property type="term" value="P:regulation of RNA splicing"/>
    <property type="evidence" value="ECO:0007669"/>
    <property type="project" value="TreeGrafter"/>
</dbReference>
<comment type="subunit">
    <text evidence="13">Homodimer (via PDZ domain). Interacts with SCN10A. Found in a complex with SCN10A. Interacts with DRP2. Identified in a dystroglycan complex that contains at least PRX, DRP2, UTRN, DMD and DAG1. Detected in a complex composed of at least EZR, AHNAK, PPL and PRX. Identified in a complex with EZR, AHNAK, BFSP1, BFSP2, ANK2, PLEC, VIM and spectrin.</text>
</comment>
<dbReference type="CDD" id="cd00136">
    <property type="entry name" value="PDZ_canonical"/>
    <property type="match status" value="1"/>
</dbReference>
<dbReference type="PROSITE" id="PS50106">
    <property type="entry name" value="PDZ"/>
    <property type="match status" value="1"/>
</dbReference>
<organism evidence="17 18">
    <name type="scientific">Phascolarctos cinereus</name>
    <name type="common">Koala</name>
    <dbReference type="NCBI Taxonomy" id="38626"/>
    <lineage>
        <taxon>Eukaryota</taxon>
        <taxon>Metazoa</taxon>
        <taxon>Chordata</taxon>
        <taxon>Craniata</taxon>
        <taxon>Vertebrata</taxon>
        <taxon>Euteleostomi</taxon>
        <taxon>Mammalia</taxon>
        <taxon>Metatheria</taxon>
        <taxon>Diprotodontia</taxon>
        <taxon>Phascolarctidae</taxon>
        <taxon>Phascolarctos</taxon>
    </lineage>
</organism>
<keyword evidence="6" id="KW-0963">Cytoplasm</keyword>
<dbReference type="SMART" id="SM00228">
    <property type="entry name" value="PDZ"/>
    <property type="match status" value="1"/>
</dbReference>
<protein>
    <recommendedName>
        <fullName evidence="14">Periaxin</fullName>
    </recommendedName>
</protein>
<dbReference type="PANTHER" id="PTHR23348">
    <property type="entry name" value="PERIAXIN/AHNAK"/>
    <property type="match status" value="1"/>
</dbReference>
<proteinExistence type="inferred from homology"/>
<feature type="compositionally biased region" description="Gly residues" evidence="15">
    <location>
        <begin position="1487"/>
        <end position="1497"/>
    </location>
</feature>
<evidence type="ECO:0000256" key="4">
    <source>
        <dbReference type="ARBA" id="ARBA00004496"/>
    </source>
</evidence>
<dbReference type="GO" id="GO:0005886">
    <property type="term" value="C:plasma membrane"/>
    <property type="evidence" value="ECO:0007669"/>
    <property type="project" value="UniProtKB-SubCell"/>
</dbReference>
<dbReference type="RefSeq" id="XP_020834724.1">
    <property type="nucleotide sequence ID" value="XM_020979065.1"/>
</dbReference>
<dbReference type="SUPFAM" id="SSF50156">
    <property type="entry name" value="PDZ domain-like"/>
    <property type="match status" value="1"/>
</dbReference>
<keyword evidence="10" id="KW-0472">Membrane</keyword>
<evidence type="ECO:0000313" key="18">
    <source>
        <dbReference type="RefSeq" id="XP_020834724.1"/>
    </source>
</evidence>
<dbReference type="GO" id="GO:0005634">
    <property type="term" value="C:nucleus"/>
    <property type="evidence" value="ECO:0007669"/>
    <property type="project" value="UniProtKB-SubCell"/>
</dbReference>
<evidence type="ECO:0000256" key="13">
    <source>
        <dbReference type="ARBA" id="ARBA00065379"/>
    </source>
</evidence>
<keyword evidence="11" id="KW-0539">Nucleus</keyword>
<keyword evidence="7" id="KW-0597">Phosphoprotein</keyword>
<dbReference type="InterPro" id="IPR036034">
    <property type="entry name" value="PDZ_sf"/>
</dbReference>
<dbReference type="GO" id="GO:0005737">
    <property type="term" value="C:cytoplasm"/>
    <property type="evidence" value="ECO:0007669"/>
    <property type="project" value="UniProtKB-SubCell"/>
</dbReference>
<evidence type="ECO:0000256" key="14">
    <source>
        <dbReference type="ARBA" id="ARBA00067259"/>
    </source>
</evidence>
<comment type="subcellular location">
    <subcellularLocation>
        <location evidence="2">Cell junction</location>
    </subcellularLocation>
    <subcellularLocation>
        <location evidence="3">Cell membrane</location>
        <topology evidence="3">Peripheral membrane protein</topology>
        <orientation evidence="3">Cytoplasmic side</orientation>
    </subcellularLocation>
    <subcellularLocation>
        <location evidence="4">Cytoplasm</location>
    </subcellularLocation>
    <subcellularLocation>
        <location evidence="1">Nucleus</location>
    </subcellularLocation>
</comment>
<feature type="region of interest" description="Disordered" evidence="15">
    <location>
        <begin position="851"/>
        <end position="888"/>
    </location>
</feature>
<keyword evidence="5" id="KW-1003">Cell membrane</keyword>
<accession>A0A6P5JUQ9</accession>
<dbReference type="GO" id="GO:0070161">
    <property type="term" value="C:anchoring junction"/>
    <property type="evidence" value="ECO:0007669"/>
    <property type="project" value="UniProtKB-SubCell"/>
</dbReference>
<evidence type="ECO:0000256" key="15">
    <source>
        <dbReference type="SAM" id="MobiDB-lite"/>
    </source>
</evidence>
<dbReference type="CTD" id="57716"/>
<feature type="region of interest" description="Disordered" evidence="15">
    <location>
        <begin position="1585"/>
        <end position="1680"/>
    </location>
</feature>
<name>A0A6P5JUQ9_PHACI</name>
<evidence type="ECO:0000256" key="9">
    <source>
        <dbReference type="ARBA" id="ARBA00022949"/>
    </source>
</evidence>
<dbReference type="GeneID" id="110202773"/>
<evidence type="ECO:0000256" key="7">
    <source>
        <dbReference type="ARBA" id="ARBA00022553"/>
    </source>
</evidence>
<keyword evidence="17" id="KW-1185">Reference proteome</keyword>
<feature type="compositionally biased region" description="Low complexity" evidence="15">
    <location>
        <begin position="1471"/>
        <end position="1481"/>
    </location>
</feature>
<feature type="domain" description="PDZ" evidence="16">
    <location>
        <begin position="16"/>
        <end position="85"/>
    </location>
</feature>
<reference evidence="18" key="1">
    <citation type="submission" date="2025-08" db="UniProtKB">
        <authorList>
            <consortium name="RefSeq"/>
        </authorList>
    </citation>
    <scope>IDENTIFICATION</scope>
    <source>
        <tissue evidence="18">Spleen</tissue>
    </source>
</reference>
<feature type="region of interest" description="Disordered" evidence="15">
    <location>
        <begin position="372"/>
        <end position="396"/>
    </location>
</feature>
<evidence type="ECO:0000313" key="17">
    <source>
        <dbReference type="Proteomes" id="UP000515140"/>
    </source>
</evidence>
<dbReference type="InterPro" id="IPR052082">
    <property type="entry name" value="Myelin_sheath_structural"/>
</dbReference>
<evidence type="ECO:0000256" key="8">
    <source>
        <dbReference type="ARBA" id="ARBA00022737"/>
    </source>
</evidence>
<dbReference type="Gene3D" id="2.30.42.10">
    <property type="match status" value="1"/>
</dbReference>
<dbReference type="FunFam" id="2.30.42.10:FF:000149">
    <property type="entry name" value="Periaxin"/>
    <property type="match status" value="1"/>
</dbReference>
<dbReference type="PANTHER" id="PTHR23348:SF42">
    <property type="entry name" value="PERIAXIN"/>
    <property type="match status" value="1"/>
</dbReference>
<evidence type="ECO:0000256" key="6">
    <source>
        <dbReference type="ARBA" id="ARBA00022490"/>
    </source>
</evidence>
<gene>
    <name evidence="18" type="primary">PRX</name>
</gene>
<dbReference type="Pfam" id="PF00595">
    <property type="entry name" value="PDZ"/>
    <property type="match status" value="1"/>
</dbReference>
<evidence type="ECO:0000256" key="12">
    <source>
        <dbReference type="ARBA" id="ARBA00060817"/>
    </source>
</evidence>
<evidence type="ECO:0000256" key="1">
    <source>
        <dbReference type="ARBA" id="ARBA00004123"/>
    </source>
</evidence>
<keyword evidence="9" id="KW-0965">Cell junction</keyword>
<feature type="region of interest" description="Disordered" evidence="15">
    <location>
        <begin position="903"/>
        <end position="926"/>
    </location>
</feature>
<dbReference type="InterPro" id="IPR001478">
    <property type="entry name" value="PDZ"/>
</dbReference>
<evidence type="ECO:0000256" key="11">
    <source>
        <dbReference type="ARBA" id="ARBA00023242"/>
    </source>
</evidence>
<dbReference type="InParanoid" id="A0A6P5JUQ9"/>
<evidence type="ECO:0000256" key="5">
    <source>
        <dbReference type="ARBA" id="ARBA00022475"/>
    </source>
</evidence>
<dbReference type="KEGG" id="pcw:110202773"/>
<evidence type="ECO:0000256" key="3">
    <source>
        <dbReference type="ARBA" id="ARBA00004413"/>
    </source>
</evidence>
<dbReference type="FunCoup" id="A0A6P5JUQ9">
    <property type="interactions" value="203"/>
</dbReference>
<feature type="region of interest" description="Disordered" evidence="15">
    <location>
        <begin position="1439"/>
        <end position="1503"/>
    </location>
</feature>
<feature type="region of interest" description="Disordered" evidence="15">
    <location>
        <begin position="991"/>
        <end position="1010"/>
    </location>
</feature>
<dbReference type="GO" id="GO:0032287">
    <property type="term" value="P:peripheral nervous system myelin maintenance"/>
    <property type="evidence" value="ECO:0007669"/>
    <property type="project" value="TreeGrafter"/>
</dbReference>
<sequence>MEARSRSAEELRKAELVEIIVETEAETGVSGINVAGGGKEGIFIKELLKDSPAAKTLSLQEGDQLLSARVFFDNFKYEDALRLLQCAEPYKVSFCLKRTVPTGDLALRPGTAAGYEVKGPRAKVAKLNIQSLSPVKKKKVLAVSGAPGIPSDLAPVDVEFSFPKFSRLRRAKAEVAPGPTLPAPARRRLRLPRLRVREVAGPGPTAEPVTQVPSLATIPFLGSRKAKVEGALAREEPSFGARFVTPQLELAGPQRAGAEAVAEAPQPPGTGFSLHLPSLGLTAPAAPVPEVATGGIQVPQVELPTLTKLPCLEAREGGAVAAPALDVSAPSVEVDLVLPGAEAEVRGEGPEVALKVPWLTFPRFGARGKEGVGLEGEGKAGKGIKGSPEARAKGPKLRMPTFGLSLLESRPAVPEPTTEGKLKLPTIKMPSFGIGVPGAEAKLPKGPEVKLPKAPEVRLPKVPEVKLPKAPCVQLPKGPEVKMPKGPEVSIPEVHLPDVQLPKVPEMKMPKGPEVSIPEVHLPEVQLPKVPEMKMPKGPEVSIPEVHLPEVQLPKVPEMKMPKGPEVSIPEVHLPDVQLPKVPEMKMPKGPEVSIPEVHLPEVQLPKVPEMKMPKGPEVSIPEVHLPEVQLPKVLEMKMPRPEVSIPEVHLPEVQLPKVLEMKMPKGPEVSIPEVHLPEVQLPKVLEMKLPKVPDMSIPDVHLPEIQLPKVPEMKLPKVPDMSIPDVHLPEVQLTKAPETTPEMKLPKVPDMSIPDVHLPEVQLPKVPEMKLPKVPDMSIPDVHLPDVQLPKVPGMQMPKMPEMHLPKMPEMKLPKAPGVRLPQEPIAPRGAERAEGLDFGFKLPKMSIPKLGRVGSPPRAKVGVVSPEVPGRGKPLPEPATKGPEARLSFPSVTLPSVELELPGTGLPGPPTGEAGPPKGAAPTPKLPAELSGISLGTVEEGEAGFKMPSLVLPAVEIAAPKLPEGGAEGKLEVSEPKLKSPKFSLPKFGLSGPKVGKGEGDSEGGIRGAKLKTSKFGITFPKVRTGVEAETKESGEAPLLSALGVSVPQLSLDVQLPTGKVEVPSELPDIKLKGPKFALPRFGAKGKDLEAGEMALGEGEAESKGRGWEAKVKMPKFKIPSFGLARGREVEDGDQGGPEDKLHVGHAALKIPQVELPTLVAQGEERAEVEMARGEVKLPILQISVPGLESGAEQVGMEASEKDVKGYKGEMAMPTLGITVPQVELTGFGGVGEGMGSEGKASQRQQEGMATATERGVGGVGFRVQLPQVDLSLPGAQAERGEMLVGEGVFKMPGVTVPQLELDVGLGHKAEGTRDALVGGEGQPVAEGTAEGRFWLKMPTFKGSGEGDGQPVALPGASPDHTFHLSLPDVGFTVEPGAAQAGTPLEGGKQCSWMPEVELSQPAMGSHAEYQVAGDGLEGEAGHRPKIKLPRFGLLLGKEEGDDGEKAKGKKLAKASGKDEAGVSGEGGTKSSPGSGKSTVLLSWGGSGEGGGEAGGRLRSPKLRLPKVGFAKGEAPSANGSNSPGEEVGAAIALHNGASPGRLGRVCLPQVELASPYKSPEQDPELSRSLVGVDSGPFAALRVTRFRSPFSSRSKEEGEPGGTEGSQRSPGDKSPKFHFPKVSLSPKTQGVAKGAPSEEEEGTFRVRLPKVGFSEAETEGEPTPLGTAKMEGAQMAAI</sequence>
<dbReference type="Proteomes" id="UP000515140">
    <property type="component" value="Unplaced"/>
</dbReference>
<evidence type="ECO:0000256" key="2">
    <source>
        <dbReference type="ARBA" id="ARBA00004282"/>
    </source>
</evidence>
<evidence type="ECO:0000259" key="16">
    <source>
        <dbReference type="PROSITE" id="PS50106"/>
    </source>
</evidence>
<feature type="compositionally biased region" description="Low complexity" evidence="15">
    <location>
        <begin position="913"/>
        <end position="926"/>
    </location>
</feature>
<evidence type="ECO:0000256" key="10">
    <source>
        <dbReference type="ARBA" id="ARBA00023136"/>
    </source>
</evidence>